<reference evidence="4" key="1">
    <citation type="journal article" date="2014" name="Genome Announc.">
        <title>Genome sequence and annotation of Acremonium chrysogenum, producer of the beta-lactam antibiotic cephalosporin C.</title>
        <authorList>
            <person name="Terfehr D."/>
            <person name="Dahlmann T.A."/>
            <person name="Specht T."/>
            <person name="Zadra I."/>
            <person name="Kuernsteiner H."/>
            <person name="Kueck U."/>
        </authorList>
    </citation>
    <scope>NUCLEOTIDE SEQUENCE [LARGE SCALE GENOMIC DNA]</scope>
    <source>
        <strain evidence="4">ATCC 11550 / CBS 779.69 / DSM 880 / IAM 14645 / JCM 23072 / IMI 49137</strain>
    </source>
</reference>
<gene>
    <name evidence="3" type="ORF">ACRE_074120</name>
</gene>
<dbReference type="InterPro" id="IPR021346">
    <property type="entry name" value="Tma16"/>
</dbReference>
<dbReference type="Gene3D" id="1.20.1440.170">
    <property type="entry name" value="Translation machinery-associated protein 16-like"/>
    <property type="match status" value="1"/>
</dbReference>
<sequence>MPTTLDKTRKHISKKRNGVPTALHEKSRDTLRLRRASVRDQRLAKLAQARSKKEQPICKSLNILSTAIVRLTRRYPLVERAFYFQESVREKGGQVLAVDAVQELIASFIHQYDEEYDALKKARRPGRGPSAREDLLKMKISASQAEYDRGFCKHSQKIQHHERIPDVMSAENVKKLDEWEGHWAYLTTIPWIKVSKAGQARPAEFPSKGLY</sequence>
<dbReference type="EMBL" id="JPKY01000112">
    <property type="protein sequence ID" value="KFH41866.1"/>
    <property type="molecule type" value="Genomic_DNA"/>
</dbReference>
<comment type="caution">
    <text evidence="3">The sequence shown here is derived from an EMBL/GenBank/DDBJ whole genome shotgun (WGS) entry which is preliminary data.</text>
</comment>
<evidence type="ECO:0000313" key="4">
    <source>
        <dbReference type="Proteomes" id="UP000029964"/>
    </source>
</evidence>
<dbReference type="PANTHER" id="PTHR13349:SF2">
    <property type="entry name" value="TRANSLATION MACHINERY-ASSOCIATED PROTEIN 16"/>
    <property type="match status" value="1"/>
</dbReference>
<dbReference type="STRING" id="857340.A0A086SXN4"/>
<accession>A0A086SXN4</accession>
<evidence type="ECO:0000313" key="3">
    <source>
        <dbReference type="EMBL" id="KFH41866.1"/>
    </source>
</evidence>
<evidence type="ECO:0000256" key="2">
    <source>
        <dbReference type="SAM" id="MobiDB-lite"/>
    </source>
</evidence>
<dbReference type="GO" id="GO:0005634">
    <property type="term" value="C:nucleus"/>
    <property type="evidence" value="ECO:0007669"/>
    <property type="project" value="TreeGrafter"/>
</dbReference>
<feature type="compositionally biased region" description="Basic residues" evidence="2">
    <location>
        <begin position="8"/>
        <end position="17"/>
    </location>
</feature>
<dbReference type="OrthoDB" id="270284at2759"/>
<keyword evidence="4" id="KW-1185">Reference proteome</keyword>
<comment type="similarity">
    <text evidence="1">Belongs to the TMA16 family.</text>
</comment>
<dbReference type="AlphaFoldDB" id="A0A086SXN4"/>
<evidence type="ECO:0000256" key="1">
    <source>
        <dbReference type="ARBA" id="ARBA00034127"/>
    </source>
</evidence>
<protein>
    <submittedName>
        <fullName evidence="3">Translation machinery-associated protein-like protein</fullName>
    </submittedName>
</protein>
<feature type="region of interest" description="Disordered" evidence="2">
    <location>
        <begin position="1"/>
        <end position="27"/>
    </location>
</feature>
<dbReference type="Pfam" id="PF11176">
    <property type="entry name" value="Tma16"/>
    <property type="match status" value="2"/>
</dbReference>
<dbReference type="Proteomes" id="UP000029964">
    <property type="component" value="Unassembled WGS sequence"/>
</dbReference>
<proteinExistence type="inferred from homology"/>
<organism evidence="3 4">
    <name type="scientific">Hapsidospora chrysogenum (strain ATCC 11550 / CBS 779.69 / DSM 880 / IAM 14645 / JCM 23072 / IMI 49137)</name>
    <name type="common">Acremonium chrysogenum</name>
    <dbReference type="NCBI Taxonomy" id="857340"/>
    <lineage>
        <taxon>Eukaryota</taxon>
        <taxon>Fungi</taxon>
        <taxon>Dikarya</taxon>
        <taxon>Ascomycota</taxon>
        <taxon>Pezizomycotina</taxon>
        <taxon>Sordariomycetes</taxon>
        <taxon>Hypocreomycetidae</taxon>
        <taxon>Hypocreales</taxon>
        <taxon>Bionectriaceae</taxon>
        <taxon>Hapsidospora</taxon>
    </lineage>
</organism>
<dbReference type="PANTHER" id="PTHR13349">
    <property type="entry name" value="TRANSLATION MACHINERY-ASSOCIATED PROTEIN 16"/>
    <property type="match status" value="1"/>
</dbReference>
<dbReference type="InterPro" id="IPR038356">
    <property type="entry name" value="Tma16_sf"/>
</dbReference>
<dbReference type="HOGENOM" id="CLU_106785_1_0_1"/>
<name>A0A086SXN4_HAPC1</name>